<accession>A0A4Y2BZ03</accession>
<gene>
    <name evidence="1" type="ORF">AVEN_238711_1</name>
</gene>
<comment type="caution">
    <text evidence="1">The sequence shown here is derived from an EMBL/GenBank/DDBJ whole genome shotgun (WGS) entry which is preliminary data.</text>
</comment>
<dbReference type="AlphaFoldDB" id="A0A4Y2BZ03"/>
<sequence>MTRTTPELAPPPQGSASYQREDVWPLRMTYVQQVPYTAGLQWNWVSNLEPSGPESETLPPEHRRMLMGLKYALRKTRRGTRSVCPITEHNKNCDLNKIALITEQPMHRPLIKKVCTVIGDGPFNLAISPYLYPHGKREPAY</sequence>
<keyword evidence="2" id="KW-1185">Reference proteome</keyword>
<proteinExistence type="predicted"/>
<organism evidence="1 2">
    <name type="scientific">Araneus ventricosus</name>
    <name type="common">Orbweaver spider</name>
    <name type="synonym">Epeira ventricosa</name>
    <dbReference type="NCBI Taxonomy" id="182803"/>
    <lineage>
        <taxon>Eukaryota</taxon>
        <taxon>Metazoa</taxon>
        <taxon>Ecdysozoa</taxon>
        <taxon>Arthropoda</taxon>
        <taxon>Chelicerata</taxon>
        <taxon>Arachnida</taxon>
        <taxon>Araneae</taxon>
        <taxon>Araneomorphae</taxon>
        <taxon>Entelegynae</taxon>
        <taxon>Araneoidea</taxon>
        <taxon>Araneidae</taxon>
        <taxon>Araneus</taxon>
    </lineage>
</organism>
<dbReference type="EMBL" id="BGPR01000119">
    <property type="protein sequence ID" value="GBL96354.1"/>
    <property type="molecule type" value="Genomic_DNA"/>
</dbReference>
<evidence type="ECO:0000313" key="1">
    <source>
        <dbReference type="EMBL" id="GBL96354.1"/>
    </source>
</evidence>
<name>A0A4Y2BZ03_ARAVE</name>
<evidence type="ECO:0000313" key="2">
    <source>
        <dbReference type="Proteomes" id="UP000499080"/>
    </source>
</evidence>
<reference evidence="1 2" key="1">
    <citation type="journal article" date="2019" name="Sci. Rep.">
        <title>Orb-weaving spider Araneus ventricosus genome elucidates the spidroin gene catalogue.</title>
        <authorList>
            <person name="Kono N."/>
            <person name="Nakamura H."/>
            <person name="Ohtoshi R."/>
            <person name="Moran D.A.P."/>
            <person name="Shinohara A."/>
            <person name="Yoshida Y."/>
            <person name="Fujiwara M."/>
            <person name="Mori M."/>
            <person name="Tomita M."/>
            <person name="Arakawa K."/>
        </authorList>
    </citation>
    <scope>NUCLEOTIDE SEQUENCE [LARGE SCALE GENOMIC DNA]</scope>
</reference>
<dbReference type="Proteomes" id="UP000499080">
    <property type="component" value="Unassembled WGS sequence"/>
</dbReference>
<protein>
    <submittedName>
        <fullName evidence="1">Uncharacterized protein</fullName>
    </submittedName>
</protein>